<evidence type="ECO:0000313" key="2">
    <source>
        <dbReference type="EMBL" id="GFM35331.1"/>
    </source>
</evidence>
<protein>
    <recommendedName>
        <fullName evidence="4">Lipoprotein</fullName>
    </recommendedName>
</protein>
<dbReference type="Gene3D" id="3.40.50.10610">
    <property type="entry name" value="ABC-type transport auxiliary lipoprotein component"/>
    <property type="match status" value="1"/>
</dbReference>
<dbReference type="RefSeq" id="WP_243451190.1">
    <property type="nucleotide sequence ID" value="NZ_BLVP01000001.1"/>
</dbReference>
<dbReference type="EMBL" id="BLVP01000001">
    <property type="protein sequence ID" value="GFM35331.1"/>
    <property type="molecule type" value="Genomic_DNA"/>
</dbReference>
<feature type="signal peptide" evidence="1">
    <location>
        <begin position="1"/>
        <end position="22"/>
    </location>
</feature>
<name>A0A7J0BPY0_9BACT</name>
<dbReference type="PROSITE" id="PS51257">
    <property type="entry name" value="PROKAR_LIPOPROTEIN"/>
    <property type="match status" value="1"/>
</dbReference>
<feature type="chain" id="PRO_5029858815" description="Lipoprotein" evidence="1">
    <location>
        <begin position="23"/>
        <end position="190"/>
    </location>
</feature>
<evidence type="ECO:0000313" key="3">
    <source>
        <dbReference type="Proteomes" id="UP000503820"/>
    </source>
</evidence>
<evidence type="ECO:0008006" key="4">
    <source>
        <dbReference type="Google" id="ProtNLM"/>
    </source>
</evidence>
<keyword evidence="3" id="KW-1185">Reference proteome</keyword>
<accession>A0A7J0BPY0</accession>
<organism evidence="2 3">
    <name type="scientific">Desulfovibrio psychrotolerans</name>
    <dbReference type="NCBI Taxonomy" id="415242"/>
    <lineage>
        <taxon>Bacteria</taxon>
        <taxon>Pseudomonadati</taxon>
        <taxon>Thermodesulfobacteriota</taxon>
        <taxon>Desulfovibrionia</taxon>
        <taxon>Desulfovibrionales</taxon>
        <taxon>Desulfovibrionaceae</taxon>
        <taxon>Desulfovibrio</taxon>
    </lineage>
</organism>
<reference evidence="2 3" key="1">
    <citation type="submission" date="2020-05" db="EMBL/GenBank/DDBJ databases">
        <title>Draft genome sequence of Desulfovibrio psychrotolerans JS1T.</title>
        <authorList>
            <person name="Ueno A."/>
            <person name="Tamazawa S."/>
            <person name="Tamamura S."/>
            <person name="Murakami T."/>
            <person name="Kiyama T."/>
            <person name="Inomata H."/>
            <person name="Amano Y."/>
            <person name="Miyakawa K."/>
            <person name="Tamaki H."/>
            <person name="Naganuma T."/>
            <person name="Kaneko K."/>
        </authorList>
    </citation>
    <scope>NUCLEOTIDE SEQUENCE [LARGE SCALE GENOMIC DNA]</scope>
    <source>
        <strain evidence="2 3">JS1</strain>
    </source>
</reference>
<gene>
    <name evidence="2" type="ORF">DSM19430T_00150</name>
</gene>
<proteinExistence type="predicted"/>
<dbReference type="Proteomes" id="UP000503820">
    <property type="component" value="Unassembled WGS sequence"/>
</dbReference>
<sequence>MKSISNLLIIMSLVLLLSACNATRQQHYLNTEAMPSGDRTAAVLPFVNLTTHPNAGRIVGDVLSTELYGLPGYTFLESTAMLESLKGGEEDLEYILDKTVAQRVGNSLGVDTVFYGSVSEFRYKRGLDQSPVVGINIRMLDVRTGTVVWAASLTQSGGCFYGCDTSLNLLTQQICHEAVKSVGATIAAGQ</sequence>
<evidence type="ECO:0000256" key="1">
    <source>
        <dbReference type="SAM" id="SignalP"/>
    </source>
</evidence>
<keyword evidence="1" id="KW-0732">Signal</keyword>
<dbReference type="AlphaFoldDB" id="A0A7J0BPY0"/>
<comment type="caution">
    <text evidence="2">The sequence shown here is derived from an EMBL/GenBank/DDBJ whole genome shotgun (WGS) entry which is preliminary data.</text>
</comment>